<name>A0ACC0BHY2_CATRO</name>
<accession>A0ACC0BHY2</accession>
<comment type="caution">
    <text evidence="1">The sequence shown here is derived from an EMBL/GenBank/DDBJ whole genome shotgun (WGS) entry which is preliminary data.</text>
</comment>
<proteinExistence type="predicted"/>
<organism evidence="1 2">
    <name type="scientific">Catharanthus roseus</name>
    <name type="common">Madagascar periwinkle</name>
    <name type="synonym">Vinca rosea</name>
    <dbReference type="NCBI Taxonomy" id="4058"/>
    <lineage>
        <taxon>Eukaryota</taxon>
        <taxon>Viridiplantae</taxon>
        <taxon>Streptophyta</taxon>
        <taxon>Embryophyta</taxon>
        <taxon>Tracheophyta</taxon>
        <taxon>Spermatophyta</taxon>
        <taxon>Magnoliopsida</taxon>
        <taxon>eudicotyledons</taxon>
        <taxon>Gunneridae</taxon>
        <taxon>Pentapetalae</taxon>
        <taxon>asterids</taxon>
        <taxon>lamiids</taxon>
        <taxon>Gentianales</taxon>
        <taxon>Apocynaceae</taxon>
        <taxon>Rauvolfioideae</taxon>
        <taxon>Vinceae</taxon>
        <taxon>Catharanthinae</taxon>
        <taxon>Catharanthus</taxon>
    </lineage>
</organism>
<reference evidence="2" key="1">
    <citation type="journal article" date="2023" name="Nat. Plants">
        <title>Single-cell RNA sequencing provides a high-resolution roadmap for understanding the multicellular compartmentation of specialized metabolism.</title>
        <authorList>
            <person name="Sun S."/>
            <person name="Shen X."/>
            <person name="Li Y."/>
            <person name="Li Y."/>
            <person name="Wang S."/>
            <person name="Li R."/>
            <person name="Zhang H."/>
            <person name="Shen G."/>
            <person name="Guo B."/>
            <person name="Wei J."/>
            <person name="Xu J."/>
            <person name="St-Pierre B."/>
            <person name="Chen S."/>
            <person name="Sun C."/>
        </authorList>
    </citation>
    <scope>NUCLEOTIDE SEQUENCE [LARGE SCALE GENOMIC DNA]</scope>
</reference>
<gene>
    <name evidence="1" type="ORF">M9H77_12626</name>
</gene>
<evidence type="ECO:0000313" key="1">
    <source>
        <dbReference type="EMBL" id="KAI5672262.1"/>
    </source>
</evidence>
<sequence length="205" mass="23004">MRPLTKGVLSLVLPEDPGMTLTSPPEVAIAKEQKKTNSTQRDKLHWENVSIAHRKIQNSSGSGSGSGSRSGSLSGSVGLAECVNGLVHRIRWQDGPAPYKHWMEIPDSFYITANVFNLCVILIAQLGSTTVLLLYLYLDRPGGTLVIGLLTEEQHFIQLQMHDGYLIPPLHVQWIHHCTERVSNWADSYQERIVDWNARVVRNRK</sequence>
<dbReference type="Proteomes" id="UP001060085">
    <property type="component" value="Linkage Group LG03"/>
</dbReference>
<keyword evidence="2" id="KW-1185">Reference proteome</keyword>
<dbReference type="EMBL" id="CM044703">
    <property type="protein sequence ID" value="KAI5672262.1"/>
    <property type="molecule type" value="Genomic_DNA"/>
</dbReference>
<protein>
    <submittedName>
        <fullName evidence="1">Uncharacterized protein</fullName>
    </submittedName>
</protein>
<evidence type="ECO:0000313" key="2">
    <source>
        <dbReference type="Proteomes" id="UP001060085"/>
    </source>
</evidence>